<evidence type="ECO:0000256" key="2">
    <source>
        <dbReference type="ARBA" id="ARBA00022723"/>
    </source>
</evidence>
<dbReference type="InterPro" id="IPR036236">
    <property type="entry name" value="Znf_C2H2_sf"/>
</dbReference>
<gene>
    <name evidence="10" type="ORF">MAR_010943</name>
</gene>
<feature type="domain" description="C2H2-type" evidence="9">
    <location>
        <begin position="299"/>
        <end position="326"/>
    </location>
</feature>
<keyword evidence="3" id="KW-0677">Repeat</keyword>
<evidence type="ECO:0000313" key="10">
    <source>
        <dbReference type="EMBL" id="WAR25239.1"/>
    </source>
</evidence>
<evidence type="ECO:0000256" key="7">
    <source>
        <dbReference type="PROSITE-ProRule" id="PRU00042"/>
    </source>
</evidence>
<evidence type="ECO:0000259" key="9">
    <source>
        <dbReference type="PROSITE" id="PS50157"/>
    </source>
</evidence>
<keyword evidence="11" id="KW-1185">Reference proteome</keyword>
<feature type="compositionally biased region" description="Low complexity" evidence="8">
    <location>
        <begin position="211"/>
        <end position="229"/>
    </location>
</feature>
<dbReference type="SUPFAM" id="SSF57667">
    <property type="entry name" value="beta-beta-alpha zinc fingers"/>
    <property type="match status" value="3"/>
</dbReference>
<keyword evidence="6" id="KW-0539">Nucleus</keyword>
<feature type="domain" description="C2H2-type" evidence="9">
    <location>
        <begin position="383"/>
        <end position="410"/>
    </location>
</feature>
<accession>A0ABY7FVQ0</accession>
<evidence type="ECO:0000256" key="8">
    <source>
        <dbReference type="SAM" id="MobiDB-lite"/>
    </source>
</evidence>
<evidence type="ECO:0000256" key="1">
    <source>
        <dbReference type="ARBA" id="ARBA00004123"/>
    </source>
</evidence>
<feature type="domain" description="C2H2-type" evidence="9">
    <location>
        <begin position="411"/>
        <end position="439"/>
    </location>
</feature>
<organism evidence="10 11">
    <name type="scientific">Mya arenaria</name>
    <name type="common">Soft-shell clam</name>
    <dbReference type="NCBI Taxonomy" id="6604"/>
    <lineage>
        <taxon>Eukaryota</taxon>
        <taxon>Metazoa</taxon>
        <taxon>Spiralia</taxon>
        <taxon>Lophotrochozoa</taxon>
        <taxon>Mollusca</taxon>
        <taxon>Bivalvia</taxon>
        <taxon>Autobranchia</taxon>
        <taxon>Heteroconchia</taxon>
        <taxon>Euheterodonta</taxon>
        <taxon>Imparidentia</taxon>
        <taxon>Neoheterodontei</taxon>
        <taxon>Myida</taxon>
        <taxon>Myoidea</taxon>
        <taxon>Myidae</taxon>
        <taxon>Mya</taxon>
    </lineage>
</organism>
<keyword evidence="2" id="KW-0479">Metal-binding</keyword>
<dbReference type="Pfam" id="PF00096">
    <property type="entry name" value="zf-C2H2"/>
    <property type="match status" value="5"/>
</dbReference>
<proteinExistence type="predicted"/>
<evidence type="ECO:0000256" key="6">
    <source>
        <dbReference type="ARBA" id="ARBA00023242"/>
    </source>
</evidence>
<dbReference type="PANTHER" id="PTHR24394:SF29">
    <property type="entry name" value="MYONEURIN"/>
    <property type="match status" value="1"/>
</dbReference>
<dbReference type="PROSITE" id="PS00028">
    <property type="entry name" value="ZINC_FINGER_C2H2_1"/>
    <property type="match status" value="6"/>
</dbReference>
<dbReference type="EMBL" id="CP111025">
    <property type="protein sequence ID" value="WAR25239.1"/>
    <property type="molecule type" value="Genomic_DNA"/>
</dbReference>
<dbReference type="PROSITE" id="PS50157">
    <property type="entry name" value="ZINC_FINGER_C2H2_2"/>
    <property type="match status" value="6"/>
</dbReference>
<name>A0ABY7FVQ0_MYAAR</name>
<evidence type="ECO:0000256" key="5">
    <source>
        <dbReference type="ARBA" id="ARBA00022833"/>
    </source>
</evidence>
<feature type="non-terminal residue" evidence="10">
    <location>
        <position position="1"/>
    </location>
</feature>
<dbReference type="Proteomes" id="UP001164746">
    <property type="component" value="Chromosome 14"/>
</dbReference>
<feature type="compositionally biased region" description="Polar residues" evidence="8">
    <location>
        <begin position="258"/>
        <end position="270"/>
    </location>
</feature>
<feature type="region of interest" description="Disordered" evidence="8">
    <location>
        <begin position="435"/>
        <end position="469"/>
    </location>
</feature>
<feature type="domain" description="C2H2-type" evidence="9">
    <location>
        <begin position="355"/>
        <end position="382"/>
    </location>
</feature>
<sequence length="531" mass="60387">MECLPTGDPVKMCKPALTFSIDKIMGNTTADDKHEAAVEGVKRKAEEKGFAIEKFDNYSRRRRLYDDEHDIKERSFQPVKKQKDIIRDEIIKQQTIMAAQYQHAAAFLKTEMQKRQMSSYLQRDICDVNLNAVSYLHPAFMMGQMTPDEYRSHVLQNLNALQHQWPNVNKSVDAFKNLNSKLLIPPNVNYGHNFENKTTIDSDNVQEQNYSDVSQNHSSDSQSDQSYSKSIHESDSQPSNRGADASEVQVASAGSPGKRTTGSLQKSGKSFSCPECGKLFNAHYNLTRHMPVHTGARPFICKVCGKGFRQASTLCRHKIIHTSDKPHKCQTCGKAFNRSSTLNTHMRIHMNYKPYTCEHCGKGFHQKGNYKNHKLTHSTEKQYKCSICNKAFHQVYNLTFHMHTHNDKKPFTCHICSKGFCRNFDLKKHMRKLHDGERGGIMKSASPGPRLSPPGSAEDGARGSTGRSVLTRRRNSALCTWIFLGYPRHGLFGQPPAFSGHGRWYRLTFSTRELDPFYKNSHSCDKSNVLL</sequence>
<reference evidence="10" key="1">
    <citation type="submission" date="2022-11" db="EMBL/GenBank/DDBJ databases">
        <title>Centuries of genome instability and evolution in soft-shell clam transmissible cancer (bioRxiv).</title>
        <authorList>
            <person name="Hart S.F.M."/>
            <person name="Yonemitsu M.A."/>
            <person name="Giersch R.M."/>
            <person name="Beal B.F."/>
            <person name="Arriagada G."/>
            <person name="Davis B.W."/>
            <person name="Ostrander E.A."/>
            <person name="Goff S.P."/>
            <person name="Metzger M.J."/>
        </authorList>
    </citation>
    <scope>NUCLEOTIDE SEQUENCE</scope>
    <source>
        <strain evidence="10">MELC-2E11</strain>
        <tissue evidence="10">Siphon/mantle</tissue>
    </source>
</reference>
<dbReference type="Gene3D" id="3.30.160.60">
    <property type="entry name" value="Classic Zinc Finger"/>
    <property type="match status" value="6"/>
</dbReference>
<comment type="subcellular location">
    <subcellularLocation>
        <location evidence="1">Nucleus</location>
    </subcellularLocation>
</comment>
<evidence type="ECO:0000256" key="3">
    <source>
        <dbReference type="ARBA" id="ARBA00022737"/>
    </source>
</evidence>
<dbReference type="SMART" id="SM00355">
    <property type="entry name" value="ZnF_C2H2"/>
    <property type="match status" value="6"/>
</dbReference>
<feature type="domain" description="C2H2-type" evidence="9">
    <location>
        <begin position="327"/>
        <end position="354"/>
    </location>
</feature>
<feature type="domain" description="C2H2-type" evidence="9">
    <location>
        <begin position="271"/>
        <end position="298"/>
    </location>
</feature>
<dbReference type="InterPro" id="IPR013087">
    <property type="entry name" value="Znf_C2H2_type"/>
</dbReference>
<dbReference type="PANTHER" id="PTHR24394">
    <property type="entry name" value="ZINC FINGER PROTEIN"/>
    <property type="match status" value="1"/>
</dbReference>
<evidence type="ECO:0000313" key="11">
    <source>
        <dbReference type="Proteomes" id="UP001164746"/>
    </source>
</evidence>
<keyword evidence="4 7" id="KW-0863">Zinc-finger</keyword>
<keyword evidence="5" id="KW-0862">Zinc</keyword>
<evidence type="ECO:0000256" key="4">
    <source>
        <dbReference type="ARBA" id="ARBA00022771"/>
    </source>
</evidence>
<dbReference type="Pfam" id="PF13912">
    <property type="entry name" value="zf-C2H2_6"/>
    <property type="match status" value="1"/>
</dbReference>
<feature type="region of interest" description="Disordered" evidence="8">
    <location>
        <begin position="209"/>
        <end position="270"/>
    </location>
</feature>
<protein>
    <submittedName>
        <fullName evidence="10">ERM-like protein</fullName>
    </submittedName>
</protein>